<accession>A0A0A9A4P3</accession>
<protein>
    <submittedName>
        <fullName evidence="1">Uncharacterized protein</fullName>
    </submittedName>
</protein>
<reference evidence="1" key="2">
    <citation type="journal article" date="2015" name="Data Brief">
        <title>Shoot transcriptome of the giant reed, Arundo donax.</title>
        <authorList>
            <person name="Barrero R.A."/>
            <person name="Guerrero F.D."/>
            <person name="Moolhuijzen P."/>
            <person name="Goolsby J.A."/>
            <person name="Tidwell J."/>
            <person name="Bellgard S.E."/>
            <person name="Bellgard M.I."/>
        </authorList>
    </citation>
    <scope>NUCLEOTIDE SEQUENCE</scope>
    <source>
        <tissue evidence="1">Shoot tissue taken approximately 20 cm above the soil surface</tissue>
    </source>
</reference>
<name>A0A0A9A4P3_ARUDO</name>
<dbReference type="EMBL" id="GBRH01253910">
    <property type="protein sequence ID" value="JAD43985.1"/>
    <property type="molecule type" value="Transcribed_RNA"/>
</dbReference>
<organism evidence="1">
    <name type="scientific">Arundo donax</name>
    <name type="common">Giant reed</name>
    <name type="synonym">Donax arundinaceus</name>
    <dbReference type="NCBI Taxonomy" id="35708"/>
    <lineage>
        <taxon>Eukaryota</taxon>
        <taxon>Viridiplantae</taxon>
        <taxon>Streptophyta</taxon>
        <taxon>Embryophyta</taxon>
        <taxon>Tracheophyta</taxon>
        <taxon>Spermatophyta</taxon>
        <taxon>Magnoliopsida</taxon>
        <taxon>Liliopsida</taxon>
        <taxon>Poales</taxon>
        <taxon>Poaceae</taxon>
        <taxon>PACMAD clade</taxon>
        <taxon>Arundinoideae</taxon>
        <taxon>Arundineae</taxon>
        <taxon>Arundo</taxon>
    </lineage>
</organism>
<evidence type="ECO:0000313" key="1">
    <source>
        <dbReference type="EMBL" id="JAD43985.1"/>
    </source>
</evidence>
<proteinExistence type="predicted"/>
<sequence length="15" mass="1745">MEHQGQQYSNLKKPG</sequence>
<reference evidence="1" key="1">
    <citation type="submission" date="2014-09" db="EMBL/GenBank/DDBJ databases">
        <authorList>
            <person name="Magalhaes I.L.F."/>
            <person name="Oliveira U."/>
            <person name="Santos F.R."/>
            <person name="Vidigal T.H.D.A."/>
            <person name="Brescovit A.D."/>
            <person name="Santos A.J."/>
        </authorList>
    </citation>
    <scope>NUCLEOTIDE SEQUENCE</scope>
    <source>
        <tissue evidence="1">Shoot tissue taken approximately 20 cm above the soil surface</tissue>
    </source>
</reference>